<dbReference type="InterPro" id="IPR000073">
    <property type="entry name" value="AB_hydrolase_1"/>
</dbReference>
<comment type="caution">
    <text evidence="2">The sequence shown here is derived from an EMBL/GenBank/DDBJ whole genome shotgun (WGS) entry which is preliminary data.</text>
</comment>
<dbReference type="SUPFAM" id="SSF53474">
    <property type="entry name" value="alpha/beta-Hydrolases"/>
    <property type="match status" value="1"/>
</dbReference>
<keyword evidence="3" id="KW-1185">Reference proteome</keyword>
<name>A0ABX0TP48_9SPHN</name>
<dbReference type="PANTHER" id="PTHR43433">
    <property type="entry name" value="HYDROLASE, ALPHA/BETA FOLD FAMILY PROTEIN"/>
    <property type="match status" value="1"/>
</dbReference>
<dbReference type="Proteomes" id="UP000727456">
    <property type="component" value="Unassembled WGS sequence"/>
</dbReference>
<proteinExistence type="predicted"/>
<organism evidence="2 3">
    <name type="scientific">Sphingomonas vulcanisoli</name>
    <dbReference type="NCBI Taxonomy" id="1658060"/>
    <lineage>
        <taxon>Bacteria</taxon>
        <taxon>Pseudomonadati</taxon>
        <taxon>Pseudomonadota</taxon>
        <taxon>Alphaproteobacteria</taxon>
        <taxon>Sphingomonadales</taxon>
        <taxon>Sphingomonadaceae</taxon>
        <taxon>Sphingomonas</taxon>
    </lineage>
</organism>
<dbReference type="RefSeq" id="WP_167072189.1">
    <property type="nucleotide sequence ID" value="NZ_JAAOZC010000002.1"/>
</dbReference>
<gene>
    <name evidence="2" type="ORF">FHS31_000909</name>
</gene>
<accession>A0ABX0TP48</accession>
<protein>
    <submittedName>
        <fullName evidence="2">3-oxoadipate enol-lactonase</fullName>
        <ecNumber evidence="2">3.1.1.24</ecNumber>
    </submittedName>
</protein>
<dbReference type="PRINTS" id="PR00111">
    <property type="entry name" value="ABHYDROLASE"/>
</dbReference>
<dbReference type="Gene3D" id="3.40.50.1820">
    <property type="entry name" value="alpha/beta hydrolase"/>
    <property type="match status" value="1"/>
</dbReference>
<dbReference type="InterPro" id="IPR029058">
    <property type="entry name" value="AB_hydrolase_fold"/>
</dbReference>
<dbReference type="PANTHER" id="PTHR43433:SF5">
    <property type="entry name" value="AB HYDROLASE-1 DOMAIN-CONTAINING PROTEIN"/>
    <property type="match status" value="1"/>
</dbReference>
<sequence length="264" mass="29480">MPFGQVRDINLYYEVVGSGPRLLFINGTGADLRRKQPYVDTLNDHFTVLRYDQRGLGQTEKPDRHYSMADYADDAAALMDLVGWDRAAVLGVSFGGSVAQELARRHPDRITRLALACANPGGPYGYPLLDLHHKDPETRARTMMELDLRKTPEWQAANPEKARELIEQGMKRGGGNTDPNAAMGARRQLEAREEHDAREWIDQIRLPVGLFGGRYDGLGTVEGQEFMAERIKGSELRLFEGAHGFLNEDKAAVPAITEFLTRAS</sequence>
<evidence type="ECO:0000313" key="3">
    <source>
        <dbReference type="Proteomes" id="UP000727456"/>
    </source>
</evidence>
<dbReference type="GO" id="GO:0047570">
    <property type="term" value="F:3-oxoadipate enol-lactonase activity"/>
    <property type="evidence" value="ECO:0007669"/>
    <property type="project" value="UniProtKB-EC"/>
</dbReference>
<dbReference type="EMBL" id="JAAOZC010000002">
    <property type="protein sequence ID" value="NIJ07313.1"/>
    <property type="molecule type" value="Genomic_DNA"/>
</dbReference>
<evidence type="ECO:0000259" key="1">
    <source>
        <dbReference type="Pfam" id="PF00561"/>
    </source>
</evidence>
<dbReference type="Pfam" id="PF00561">
    <property type="entry name" value="Abhydrolase_1"/>
    <property type="match status" value="1"/>
</dbReference>
<reference evidence="2 3" key="1">
    <citation type="submission" date="2020-03" db="EMBL/GenBank/DDBJ databases">
        <title>Genomic Encyclopedia of Type Strains, Phase III (KMG-III): the genomes of soil and plant-associated and newly described type strains.</title>
        <authorList>
            <person name="Whitman W."/>
        </authorList>
    </citation>
    <scope>NUCLEOTIDE SEQUENCE [LARGE SCALE GENOMIC DNA]</scope>
    <source>
        <strain evidence="2 3">CECT 8804</strain>
    </source>
</reference>
<dbReference type="EC" id="3.1.1.24" evidence="2"/>
<keyword evidence="2" id="KW-0378">Hydrolase</keyword>
<dbReference type="InterPro" id="IPR050471">
    <property type="entry name" value="AB_hydrolase"/>
</dbReference>
<feature type="domain" description="AB hydrolase-1" evidence="1">
    <location>
        <begin position="20"/>
        <end position="243"/>
    </location>
</feature>
<evidence type="ECO:0000313" key="2">
    <source>
        <dbReference type="EMBL" id="NIJ07313.1"/>
    </source>
</evidence>